<dbReference type="Pfam" id="PF13489">
    <property type="entry name" value="Methyltransf_23"/>
    <property type="match status" value="1"/>
</dbReference>
<dbReference type="InterPro" id="IPR029063">
    <property type="entry name" value="SAM-dependent_MTases_sf"/>
</dbReference>
<sequence length="197" mass="22172">MSVPYYDNNAKEFFSSTYQVDASDLYEEFLPLLKPQSLILDAGCGSGRDTLAFIQSGFKVTAFDASKDLAELASKHTGQTVAVAEFSNFQSNILFDAIWACASLLHVPPLNLPDVFNHLASFLKPEGIFYCSFKYGSGVTSRDGRQFTNVDENTLQKIILNTSLKIHKKWITRDLRTDRKSEKWMNAIFYKASLSQN</sequence>
<dbReference type="SUPFAM" id="SSF53335">
    <property type="entry name" value="S-adenosyl-L-methionine-dependent methyltransferases"/>
    <property type="match status" value="1"/>
</dbReference>
<dbReference type="Proteomes" id="UP001209854">
    <property type="component" value="Unassembled WGS sequence"/>
</dbReference>
<reference evidence="1 2" key="1">
    <citation type="submission" date="2022-10" db="EMBL/GenBank/DDBJ databases">
        <title>High-quality genome sequences of two octocoral-associated bacteria, Endozoicomonas euniceicola EF212 and Endozoicomonas gorgoniicola PS125.</title>
        <authorList>
            <person name="Chiou Y.-J."/>
            <person name="Chen Y.-H."/>
        </authorList>
    </citation>
    <scope>NUCLEOTIDE SEQUENCE [LARGE SCALE GENOMIC DNA]</scope>
    <source>
        <strain evidence="1 2">PS125</strain>
    </source>
</reference>
<dbReference type="CDD" id="cd02440">
    <property type="entry name" value="AdoMet_MTases"/>
    <property type="match status" value="1"/>
</dbReference>
<organism evidence="1 2">
    <name type="scientific">Endozoicomonas gorgoniicola</name>
    <dbReference type="NCBI Taxonomy" id="1234144"/>
    <lineage>
        <taxon>Bacteria</taxon>
        <taxon>Pseudomonadati</taxon>
        <taxon>Pseudomonadota</taxon>
        <taxon>Gammaproteobacteria</taxon>
        <taxon>Oceanospirillales</taxon>
        <taxon>Endozoicomonadaceae</taxon>
        <taxon>Endozoicomonas</taxon>
    </lineage>
</organism>
<dbReference type="Gene3D" id="3.40.50.150">
    <property type="entry name" value="Vaccinia Virus protein VP39"/>
    <property type="match status" value="1"/>
</dbReference>
<dbReference type="GO" id="GO:0008168">
    <property type="term" value="F:methyltransferase activity"/>
    <property type="evidence" value="ECO:0007669"/>
    <property type="project" value="UniProtKB-KW"/>
</dbReference>
<dbReference type="GO" id="GO:0032259">
    <property type="term" value="P:methylation"/>
    <property type="evidence" value="ECO:0007669"/>
    <property type="project" value="UniProtKB-KW"/>
</dbReference>
<evidence type="ECO:0000313" key="2">
    <source>
        <dbReference type="Proteomes" id="UP001209854"/>
    </source>
</evidence>
<accession>A0ABT3MWZ8</accession>
<protein>
    <submittedName>
        <fullName evidence="1">Methyltransferase domain-containing protein</fullName>
    </submittedName>
</protein>
<keyword evidence="1" id="KW-0808">Transferase</keyword>
<dbReference type="EMBL" id="JAPFCC010000001">
    <property type="protein sequence ID" value="MCW7553916.1"/>
    <property type="molecule type" value="Genomic_DNA"/>
</dbReference>
<keyword evidence="1" id="KW-0489">Methyltransferase</keyword>
<name>A0ABT3MWZ8_9GAMM</name>
<keyword evidence="2" id="KW-1185">Reference proteome</keyword>
<dbReference type="PANTHER" id="PTHR43861:SF1">
    <property type="entry name" value="TRANS-ACONITATE 2-METHYLTRANSFERASE"/>
    <property type="match status" value="1"/>
</dbReference>
<dbReference type="PANTHER" id="PTHR43861">
    <property type="entry name" value="TRANS-ACONITATE 2-METHYLTRANSFERASE-RELATED"/>
    <property type="match status" value="1"/>
</dbReference>
<comment type="caution">
    <text evidence="1">The sequence shown here is derived from an EMBL/GenBank/DDBJ whole genome shotgun (WGS) entry which is preliminary data.</text>
</comment>
<gene>
    <name evidence="1" type="ORF">NX722_15055</name>
</gene>
<dbReference type="RefSeq" id="WP_262563656.1">
    <property type="nucleotide sequence ID" value="NZ_JAPFCC010000001.1"/>
</dbReference>
<proteinExistence type="predicted"/>
<evidence type="ECO:0000313" key="1">
    <source>
        <dbReference type="EMBL" id="MCW7553916.1"/>
    </source>
</evidence>